<sequence>MEAFGEAVEADRPAGAAPRVILPAGAARAERQIGMFFVAGPGRFFRSFEGGVVIETGVSKVE</sequence>
<protein>
    <submittedName>
        <fullName evidence="1">Uncharacterized protein</fullName>
    </submittedName>
</protein>
<proteinExistence type="predicted"/>
<keyword evidence="2" id="KW-1185">Reference proteome</keyword>
<gene>
    <name evidence="1" type="ORF">GCM10023191_023450</name>
</gene>
<organism evidence="1 2">
    <name type="scientific">Actinoallomurus oryzae</name>
    <dbReference type="NCBI Taxonomy" id="502180"/>
    <lineage>
        <taxon>Bacteria</taxon>
        <taxon>Bacillati</taxon>
        <taxon>Actinomycetota</taxon>
        <taxon>Actinomycetes</taxon>
        <taxon>Streptosporangiales</taxon>
        <taxon>Thermomonosporaceae</taxon>
        <taxon>Actinoallomurus</taxon>
    </lineage>
</organism>
<dbReference type="EMBL" id="BAABHF010000016">
    <property type="protein sequence ID" value="GAA4490760.1"/>
    <property type="molecule type" value="Genomic_DNA"/>
</dbReference>
<dbReference type="Proteomes" id="UP001500503">
    <property type="component" value="Unassembled WGS sequence"/>
</dbReference>
<reference evidence="2" key="1">
    <citation type="journal article" date="2019" name="Int. J. Syst. Evol. Microbiol.">
        <title>The Global Catalogue of Microorganisms (GCM) 10K type strain sequencing project: providing services to taxonomists for standard genome sequencing and annotation.</title>
        <authorList>
            <consortium name="The Broad Institute Genomics Platform"/>
            <consortium name="The Broad Institute Genome Sequencing Center for Infectious Disease"/>
            <person name="Wu L."/>
            <person name="Ma J."/>
        </authorList>
    </citation>
    <scope>NUCLEOTIDE SEQUENCE [LARGE SCALE GENOMIC DNA]</scope>
    <source>
        <strain evidence="2">JCM 17933</strain>
    </source>
</reference>
<evidence type="ECO:0000313" key="2">
    <source>
        <dbReference type="Proteomes" id="UP001500503"/>
    </source>
</evidence>
<evidence type="ECO:0000313" key="1">
    <source>
        <dbReference type="EMBL" id="GAA4490760.1"/>
    </source>
</evidence>
<comment type="caution">
    <text evidence="1">The sequence shown here is derived from an EMBL/GenBank/DDBJ whole genome shotgun (WGS) entry which is preliminary data.</text>
</comment>
<accession>A0ABP8PQX1</accession>
<name>A0ABP8PQX1_9ACTN</name>